<dbReference type="GO" id="GO:0003676">
    <property type="term" value="F:nucleic acid binding"/>
    <property type="evidence" value="ECO:0007669"/>
    <property type="project" value="InterPro"/>
</dbReference>
<evidence type="ECO:0000313" key="3">
    <source>
        <dbReference type="Proteomes" id="UP000279995"/>
    </source>
</evidence>
<dbReference type="InterPro" id="IPR009057">
    <property type="entry name" value="Homeodomain-like_sf"/>
</dbReference>
<dbReference type="SUPFAM" id="SSF46689">
    <property type="entry name" value="Homeodomain-like"/>
    <property type="match status" value="2"/>
</dbReference>
<dbReference type="RefSeq" id="WP_121638034.1">
    <property type="nucleotide sequence ID" value="NZ_CP033065.1"/>
</dbReference>
<dbReference type="SUPFAM" id="SSF53098">
    <property type="entry name" value="Ribonuclease H-like"/>
    <property type="match status" value="1"/>
</dbReference>
<sequence>MIVMDSKAQLTVDIIAKVAENRITIGNAAKLLNKSRRTIERYVKQYQQVGIQFAIHGNRGKAPPNKTPVSIKKAVQTLIKEKYFDLNLLHLAEQLAINENIVVKRETLRSWAHDIHHVKRAKRRRSNVRKRRERMEAPGLMMQMDGSPHRWFGDKKHCLVIMIDDAISEVYAEFFPSETTVGCLKVMRECIETQGVFKTLYVDRAGIFGGPKRCNFSQMQRACEELGIEIIFANSPQGKGRVERAFDTFQDRLVPELRLNNINDIAGANAYLKHVFIPQYWQTKIQVKSKQRSEFTPLSKHTNLDDICVIKEHRKIRNDHTFSYDNKFYLIDSPLKYSIANQKIEIRKTSKKEFTAHFAGRQLKISEVNEPSKLASEDLAVQKKLEVLALIEELGSVSAASRQSGVSRDTIHRHLKLVKQGGADALKRQETPNLRHKNCVDQAIEDAVVQFSIEHPHLGQQKVAMKLTESLGVDISAGGVRSMWLRNNLNTTALRVERSQVLQETAQTVAS</sequence>
<proteinExistence type="predicted"/>
<dbReference type="InterPro" id="IPR012337">
    <property type="entry name" value="RNaseH-like_sf"/>
</dbReference>
<dbReference type="PANTHER" id="PTHR35004">
    <property type="entry name" value="TRANSPOSASE RV3428C-RELATED"/>
    <property type="match status" value="1"/>
</dbReference>
<dbReference type="PROSITE" id="PS50994">
    <property type="entry name" value="INTEGRASE"/>
    <property type="match status" value="1"/>
</dbReference>
<dbReference type="AlphaFoldDB" id="A0AAD0XCR8"/>
<dbReference type="Proteomes" id="UP000279995">
    <property type="component" value="Chromosome I"/>
</dbReference>
<evidence type="ECO:0000259" key="1">
    <source>
        <dbReference type="PROSITE" id="PS50994"/>
    </source>
</evidence>
<dbReference type="GO" id="GO:0015074">
    <property type="term" value="P:DNA integration"/>
    <property type="evidence" value="ECO:0007669"/>
    <property type="project" value="InterPro"/>
</dbReference>
<dbReference type="Gene3D" id="3.30.420.10">
    <property type="entry name" value="Ribonuclease H-like superfamily/Ribonuclease H"/>
    <property type="match status" value="1"/>
</dbReference>
<name>A0AAD0XCR8_9GAMM</name>
<gene>
    <name evidence="2" type="ORF">D9T18_14360</name>
</gene>
<protein>
    <submittedName>
        <fullName evidence="2">ISNCY family transposase</fullName>
    </submittedName>
</protein>
<dbReference type="Pfam" id="PF13551">
    <property type="entry name" value="HTH_29"/>
    <property type="match status" value="2"/>
</dbReference>
<dbReference type="NCBIfam" id="NF033594">
    <property type="entry name" value="transpos_ISNCY_2"/>
    <property type="match status" value="1"/>
</dbReference>
<accession>A0AAD0XCR8</accession>
<dbReference type="InterPro" id="IPR036397">
    <property type="entry name" value="RNaseH_sf"/>
</dbReference>
<dbReference type="InterPro" id="IPR001584">
    <property type="entry name" value="Integrase_cat-core"/>
</dbReference>
<dbReference type="PANTHER" id="PTHR35004:SF7">
    <property type="entry name" value="INTEGRASE PROTEIN"/>
    <property type="match status" value="1"/>
</dbReference>
<organism evidence="2 3">
    <name type="scientific">Pseudoalteromonas agarivorans</name>
    <dbReference type="NCBI Taxonomy" id="176102"/>
    <lineage>
        <taxon>Bacteria</taxon>
        <taxon>Pseudomonadati</taxon>
        <taxon>Pseudomonadota</taxon>
        <taxon>Gammaproteobacteria</taxon>
        <taxon>Alteromonadales</taxon>
        <taxon>Pseudoalteromonadaceae</taxon>
        <taxon>Pseudoalteromonas</taxon>
    </lineage>
</organism>
<feature type="domain" description="Integrase catalytic" evidence="1">
    <location>
        <begin position="134"/>
        <end position="305"/>
    </location>
</feature>
<evidence type="ECO:0000313" key="2">
    <source>
        <dbReference type="EMBL" id="AYM87791.1"/>
    </source>
</evidence>
<dbReference type="EMBL" id="CP033065">
    <property type="protein sequence ID" value="AYM87791.1"/>
    <property type="molecule type" value="Genomic_DNA"/>
</dbReference>
<reference evidence="2 3" key="1">
    <citation type="submission" date="2018-10" db="EMBL/GenBank/DDBJ databases">
        <title>Complete Genome Sequence and Transcriptomic Profiles of a Marine Bacterium, Pseudoalteromonas agarivorans Hao 2018.</title>
        <authorList>
            <person name="Hao L."/>
        </authorList>
    </citation>
    <scope>NUCLEOTIDE SEQUENCE [LARGE SCALE GENOMIC DNA]</scope>
    <source>
        <strain evidence="2 3">Hao 2018</strain>
    </source>
</reference>
<dbReference type="InterPro" id="IPR047797">
    <property type="entry name" value="ISNCY_transpos"/>
</dbReference>